<name>A0A7J5ZNP0_AMEME</name>
<dbReference type="AlphaFoldDB" id="A0A7J5ZNP0"/>
<dbReference type="EMBL" id="JAAGNN010000025">
    <property type="protein sequence ID" value="KAF4072274.1"/>
    <property type="molecule type" value="Genomic_DNA"/>
</dbReference>
<protein>
    <submittedName>
        <fullName evidence="1">Uncharacterized protein</fullName>
    </submittedName>
</protein>
<gene>
    <name evidence="1" type="ORF">AMELA_G00261060</name>
</gene>
<proteinExistence type="predicted"/>
<reference evidence="1 2" key="1">
    <citation type="submission" date="2020-02" db="EMBL/GenBank/DDBJ databases">
        <title>A chromosome-scale genome assembly of the black bullhead catfish (Ameiurus melas).</title>
        <authorList>
            <person name="Wen M."/>
            <person name="Zham M."/>
            <person name="Cabau C."/>
            <person name="Klopp C."/>
            <person name="Donnadieu C."/>
            <person name="Roques C."/>
            <person name="Bouchez O."/>
            <person name="Lampietro C."/>
            <person name="Jouanno E."/>
            <person name="Herpin A."/>
            <person name="Louis A."/>
            <person name="Berthelot C."/>
            <person name="Parey E."/>
            <person name="Roest-Crollius H."/>
            <person name="Braasch I."/>
            <person name="Postlethwait J."/>
            <person name="Robinson-Rechavi M."/>
            <person name="Echchiki A."/>
            <person name="Begum T."/>
            <person name="Montfort J."/>
            <person name="Schartl M."/>
            <person name="Bobe J."/>
            <person name="Guiguen Y."/>
        </authorList>
    </citation>
    <scope>NUCLEOTIDE SEQUENCE [LARGE SCALE GENOMIC DNA]</scope>
    <source>
        <strain evidence="1">M_S1</strain>
        <tissue evidence="1">Blood</tissue>
    </source>
</reference>
<keyword evidence="2" id="KW-1185">Reference proteome</keyword>
<accession>A0A7J5ZNP0</accession>
<organism evidence="1 2">
    <name type="scientific">Ameiurus melas</name>
    <name type="common">Black bullhead</name>
    <name type="synonym">Silurus melas</name>
    <dbReference type="NCBI Taxonomy" id="219545"/>
    <lineage>
        <taxon>Eukaryota</taxon>
        <taxon>Metazoa</taxon>
        <taxon>Chordata</taxon>
        <taxon>Craniata</taxon>
        <taxon>Vertebrata</taxon>
        <taxon>Euteleostomi</taxon>
        <taxon>Actinopterygii</taxon>
        <taxon>Neopterygii</taxon>
        <taxon>Teleostei</taxon>
        <taxon>Ostariophysi</taxon>
        <taxon>Siluriformes</taxon>
        <taxon>Ictaluridae</taxon>
        <taxon>Ameiurus</taxon>
    </lineage>
</organism>
<sequence length="86" mass="9704">MPYRTHNKVRFSQHKLSSSDSANWKALRGSIIFTACDAAQQVADLTERSSAVTGAAERRRETRRLLIVQPSKTKLRTGQAFPCRRS</sequence>
<dbReference type="Proteomes" id="UP000593565">
    <property type="component" value="Unassembled WGS sequence"/>
</dbReference>
<evidence type="ECO:0000313" key="2">
    <source>
        <dbReference type="Proteomes" id="UP000593565"/>
    </source>
</evidence>
<comment type="caution">
    <text evidence="1">The sequence shown here is derived from an EMBL/GenBank/DDBJ whole genome shotgun (WGS) entry which is preliminary data.</text>
</comment>
<evidence type="ECO:0000313" key="1">
    <source>
        <dbReference type="EMBL" id="KAF4072274.1"/>
    </source>
</evidence>